<proteinExistence type="predicted"/>
<reference evidence="1" key="1">
    <citation type="journal article" date="2020" name="Nature">
        <title>Giant virus diversity and host interactions through global metagenomics.</title>
        <authorList>
            <person name="Schulz F."/>
            <person name="Roux S."/>
            <person name="Paez-Espino D."/>
            <person name="Jungbluth S."/>
            <person name="Walsh D.A."/>
            <person name="Denef V.J."/>
            <person name="McMahon K.D."/>
            <person name="Konstantinidis K.T."/>
            <person name="Eloe-Fadrosh E.A."/>
            <person name="Kyrpides N.C."/>
            <person name="Woyke T."/>
        </authorList>
    </citation>
    <scope>NUCLEOTIDE SEQUENCE</scope>
    <source>
        <strain evidence="1">GVMAG-M-3300023179-114</strain>
    </source>
</reference>
<dbReference type="EMBL" id="MN739720">
    <property type="protein sequence ID" value="QHT22706.1"/>
    <property type="molecule type" value="Genomic_DNA"/>
</dbReference>
<sequence>MIFKAIYQIKTTIMIGTSFTSSHILKGQLPNSKITYSATSSEGVVFDTKDGNFTASGLKIGNIQFIITVTMENQWGCNVPIDIHVVDNNNNINILKYSYFTSYPCLTLIDPIVPESIVYNNKYIFSLVGAPSGLTIDSQTGVISGKATNNGRFVMTITAINSESNMFVCRVIINTVFYINNGITSITGAVPGHGIIHTNNIALKMTCNFIGAPPTSLQTIHFKLRSPVINNAELASYEYSDENITFVYIIHLSNRPGFFHFTLEDTNTGYFVISNNLFTATAACFNENTTVLSLTNEQKVYKPVAEIEVGDDIVTYKHGIKKVTHIGHNTMVNNPDSISDCMYKLSKSSKYPDLEKDLILLGRHSLLVDDLTPSQKQKTIEIHPVDEIDNKYLLITMFNDDFEIVDSCDVFTYYHLVLEKETDNIDRRYGVYVNGSSIIAATSYETDFLKQFSNNRSNV</sequence>
<dbReference type="SUPFAM" id="SSF49313">
    <property type="entry name" value="Cadherin-like"/>
    <property type="match status" value="1"/>
</dbReference>
<dbReference type="Pfam" id="PF05345">
    <property type="entry name" value="He_PIG"/>
    <property type="match status" value="1"/>
</dbReference>
<dbReference type="InterPro" id="IPR015919">
    <property type="entry name" value="Cadherin-like_sf"/>
</dbReference>
<evidence type="ECO:0000313" key="1">
    <source>
        <dbReference type="EMBL" id="QHT22706.1"/>
    </source>
</evidence>
<name>A0A6C0E0P7_9ZZZZ</name>
<evidence type="ECO:0008006" key="2">
    <source>
        <dbReference type="Google" id="ProtNLM"/>
    </source>
</evidence>
<organism evidence="1">
    <name type="scientific">viral metagenome</name>
    <dbReference type="NCBI Taxonomy" id="1070528"/>
    <lineage>
        <taxon>unclassified sequences</taxon>
        <taxon>metagenomes</taxon>
        <taxon>organismal metagenomes</taxon>
    </lineage>
</organism>
<dbReference type="GO" id="GO:0016020">
    <property type="term" value="C:membrane"/>
    <property type="evidence" value="ECO:0007669"/>
    <property type="project" value="InterPro"/>
</dbReference>
<dbReference type="AlphaFoldDB" id="A0A6C0E0P7"/>
<dbReference type="InterPro" id="IPR013783">
    <property type="entry name" value="Ig-like_fold"/>
</dbReference>
<dbReference type="Gene3D" id="2.60.40.10">
    <property type="entry name" value="Immunoglobulins"/>
    <property type="match status" value="1"/>
</dbReference>
<protein>
    <recommendedName>
        <fullName evidence="2">Hedgehog/Intein (Hint) domain-containing protein</fullName>
    </recommendedName>
</protein>
<accession>A0A6C0E0P7</accession>
<dbReference type="GO" id="GO:0005509">
    <property type="term" value="F:calcium ion binding"/>
    <property type="evidence" value="ECO:0007669"/>
    <property type="project" value="InterPro"/>
</dbReference>